<evidence type="ECO:0000256" key="1">
    <source>
        <dbReference type="SAM" id="MobiDB-lite"/>
    </source>
</evidence>
<evidence type="ECO:0000259" key="2">
    <source>
        <dbReference type="Pfam" id="PF14534"/>
    </source>
</evidence>
<accession>A0ABQ6IBK9</accession>
<comment type="caution">
    <text evidence="3">The sequence shown here is derived from an EMBL/GenBank/DDBJ whole genome shotgun (WGS) entry which is preliminary data.</text>
</comment>
<name>A0ABQ6IBK9_9MICO</name>
<evidence type="ECO:0000313" key="3">
    <source>
        <dbReference type="EMBL" id="GMA34128.1"/>
    </source>
</evidence>
<dbReference type="Pfam" id="PF14534">
    <property type="entry name" value="DUF4440"/>
    <property type="match status" value="1"/>
</dbReference>
<organism evidence="3 4">
    <name type="scientific">Demequina litorisediminis</name>
    <dbReference type="NCBI Taxonomy" id="1849022"/>
    <lineage>
        <taxon>Bacteria</taxon>
        <taxon>Bacillati</taxon>
        <taxon>Actinomycetota</taxon>
        <taxon>Actinomycetes</taxon>
        <taxon>Micrococcales</taxon>
        <taxon>Demequinaceae</taxon>
        <taxon>Demequina</taxon>
    </lineage>
</organism>
<feature type="compositionally biased region" description="Low complexity" evidence="1">
    <location>
        <begin position="142"/>
        <end position="164"/>
    </location>
</feature>
<dbReference type="EMBL" id="BSUN01000001">
    <property type="protein sequence ID" value="GMA34128.1"/>
    <property type="molecule type" value="Genomic_DNA"/>
</dbReference>
<dbReference type="RefSeq" id="WP_284327242.1">
    <property type="nucleotide sequence ID" value="NZ_BSUN01000001.1"/>
</dbReference>
<sequence>MMELAHDEALTLQAMEEAMWRPETRFDRRYMEAILAENFHEVGQSGRTYSREDTLDLRPIEIDIQFPLLGFSAVAICEDVALVAYTSIPVRSPRGAAHRTSVWTNDGRWKPALSPGDPRGGLRPGHRPSHRLNRRRRRHAGRGPPRGLTTGVSRSVSVQSVGDSGVRRSRTPGPRCGRRIQTSC</sequence>
<dbReference type="SUPFAM" id="SSF54427">
    <property type="entry name" value="NTF2-like"/>
    <property type="match status" value="1"/>
</dbReference>
<evidence type="ECO:0000313" key="4">
    <source>
        <dbReference type="Proteomes" id="UP001157125"/>
    </source>
</evidence>
<reference evidence="4" key="1">
    <citation type="journal article" date="2019" name="Int. J. Syst. Evol. Microbiol.">
        <title>The Global Catalogue of Microorganisms (GCM) 10K type strain sequencing project: providing services to taxonomists for standard genome sequencing and annotation.</title>
        <authorList>
            <consortium name="The Broad Institute Genomics Platform"/>
            <consortium name="The Broad Institute Genome Sequencing Center for Infectious Disease"/>
            <person name="Wu L."/>
            <person name="Ma J."/>
        </authorList>
    </citation>
    <scope>NUCLEOTIDE SEQUENCE [LARGE SCALE GENOMIC DNA]</scope>
    <source>
        <strain evidence="4">NBRC 112299</strain>
    </source>
</reference>
<feature type="compositionally biased region" description="Basic residues" evidence="1">
    <location>
        <begin position="124"/>
        <end position="141"/>
    </location>
</feature>
<dbReference type="Gene3D" id="3.10.450.50">
    <property type="match status" value="1"/>
</dbReference>
<dbReference type="InterPro" id="IPR027843">
    <property type="entry name" value="DUF4440"/>
</dbReference>
<protein>
    <recommendedName>
        <fullName evidence="2">DUF4440 domain-containing protein</fullName>
    </recommendedName>
</protein>
<dbReference type="InterPro" id="IPR032710">
    <property type="entry name" value="NTF2-like_dom_sf"/>
</dbReference>
<feature type="domain" description="DUF4440" evidence="2">
    <location>
        <begin position="12"/>
        <end position="110"/>
    </location>
</feature>
<keyword evidence="4" id="KW-1185">Reference proteome</keyword>
<proteinExistence type="predicted"/>
<feature type="region of interest" description="Disordered" evidence="1">
    <location>
        <begin position="94"/>
        <end position="184"/>
    </location>
</feature>
<gene>
    <name evidence="3" type="ORF">GCM10025876_03320</name>
</gene>
<dbReference type="Proteomes" id="UP001157125">
    <property type="component" value="Unassembled WGS sequence"/>
</dbReference>